<organism evidence="2">
    <name type="scientific">Timema genevievae</name>
    <name type="common">Walking stick</name>
    <dbReference type="NCBI Taxonomy" id="629358"/>
    <lineage>
        <taxon>Eukaryota</taxon>
        <taxon>Metazoa</taxon>
        <taxon>Ecdysozoa</taxon>
        <taxon>Arthropoda</taxon>
        <taxon>Hexapoda</taxon>
        <taxon>Insecta</taxon>
        <taxon>Pterygota</taxon>
        <taxon>Neoptera</taxon>
        <taxon>Polyneoptera</taxon>
        <taxon>Phasmatodea</taxon>
        <taxon>Timematodea</taxon>
        <taxon>Timematoidea</taxon>
        <taxon>Timematidae</taxon>
        <taxon>Timema</taxon>
    </lineage>
</organism>
<gene>
    <name evidence="2" type="ORF">TGEB3V08_LOCUS1160</name>
</gene>
<dbReference type="EMBL" id="OE839357">
    <property type="protein sequence ID" value="CAD7586901.1"/>
    <property type="molecule type" value="Genomic_DNA"/>
</dbReference>
<dbReference type="AlphaFoldDB" id="A0A7R9JPN8"/>
<evidence type="ECO:0000313" key="2">
    <source>
        <dbReference type="EMBL" id="CAD7586901.1"/>
    </source>
</evidence>
<reference evidence="2" key="1">
    <citation type="submission" date="2020-11" db="EMBL/GenBank/DDBJ databases">
        <authorList>
            <person name="Tran Van P."/>
        </authorList>
    </citation>
    <scope>NUCLEOTIDE SEQUENCE</scope>
</reference>
<accession>A0A7R9JPN8</accession>
<protein>
    <submittedName>
        <fullName evidence="2">Uncharacterized protein</fullName>
    </submittedName>
</protein>
<feature type="region of interest" description="Disordered" evidence="1">
    <location>
        <begin position="160"/>
        <end position="190"/>
    </location>
</feature>
<sequence length="302" mass="32514">MEKKLLAFENREPKKVNPHLRGGRVENHLGKLPPVHPTEILTSISPSSAVELNTTSALANYTTEAAIFLANPLAFQIATVNSFNTGGPKLGCDTIREQIEEEEEVLHARLPRLLLGIACTFLKILDENSQGLSPNSLILQGYRGGSGWWEKLVGGVRRSGNGRVERRGGESGAKSRGRDEERSSLGQVLERKSKTRPGLFGSGRFVRCPDLGEGVGSPNNSLAKDFTSGFSNGAGVTYTEPLAFHVEGLSTSPGFDGMILTDAKRIVTLTLSVVAVFNNSSRGKKSTAPRPSGIPQMLWSNC</sequence>
<evidence type="ECO:0000256" key="1">
    <source>
        <dbReference type="SAM" id="MobiDB-lite"/>
    </source>
</evidence>
<name>A0A7R9JPN8_TIMGE</name>
<proteinExistence type="predicted"/>